<reference evidence="1 2" key="1">
    <citation type="submission" date="2013-02" db="EMBL/GenBank/DDBJ databases">
        <title>A novel strain isolated from Lonar lake, Maharashtra, India.</title>
        <authorList>
            <person name="Singh A."/>
        </authorList>
    </citation>
    <scope>NUCLEOTIDE SEQUENCE [LARGE SCALE GENOMIC DNA]</scope>
    <source>
        <strain evidence="1 2">AK24</strain>
    </source>
</reference>
<dbReference type="STRING" id="1232681.ADIS_3318"/>
<evidence type="ECO:0000313" key="2">
    <source>
        <dbReference type="Proteomes" id="UP000013909"/>
    </source>
</evidence>
<keyword evidence="2" id="KW-1185">Reference proteome</keyword>
<accession>R7ZPZ9</accession>
<protein>
    <submittedName>
        <fullName evidence="1">Uncharacterized protein</fullName>
    </submittedName>
</protein>
<comment type="caution">
    <text evidence="1">The sequence shown here is derived from an EMBL/GenBank/DDBJ whole genome shotgun (WGS) entry which is preliminary data.</text>
</comment>
<gene>
    <name evidence="1" type="ORF">ADIS_3318</name>
</gene>
<sequence length="53" mass="6244">MTNFSFIYRLNYSRRLTHVRKGLYDTANKIFSPGKPGLKKVCLFHTHQKAFVI</sequence>
<organism evidence="1 2">
    <name type="scientific">Lunatimonas lonarensis</name>
    <dbReference type="NCBI Taxonomy" id="1232681"/>
    <lineage>
        <taxon>Bacteria</taxon>
        <taxon>Pseudomonadati</taxon>
        <taxon>Bacteroidota</taxon>
        <taxon>Cytophagia</taxon>
        <taxon>Cytophagales</taxon>
        <taxon>Cyclobacteriaceae</taxon>
    </lineage>
</organism>
<dbReference type="EMBL" id="AQHR01000088">
    <property type="protein sequence ID" value="EON76190.1"/>
    <property type="molecule type" value="Genomic_DNA"/>
</dbReference>
<dbReference type="AlphaFoldDB" id="R7ZPZ9"/>
<proteinExistence type="predicted"/>
<name>R7ZPZ9_9BACT</name>
<evidence type="ECO:0000313" key="1">
    <source>
        <dbReference type="EMBL" id="EON76190.1"/>
    </source>
</evidence>
<dbReference type="Proteomes" id="UP000013909">
    <property type="component" value="Unassembled WGS sequence"/>
</dbReference>